<protein>
    <submittedName>
        <fullName evidence="1">GL26890</fullName>
    </submittedName>
</protein>
<evidence type="ECO:0000313" key="2">
    <source>
        <dbReference type="Proteomes" id="UP000008744"/>
    </source>
</evidence>
<dbReference type="eggNOG" id="ENOG502TBIG">
    <property type="taxonomic scope" value="Eukaryota"/>
</dbReference>
<name>B4H2S2_DROPE</name>
<reference evidence="1 2" key="1">
    <citation type="journal article" date="2007" name="Nature">
        <title>Evolution of genes and genomes on the Drosophila phylogeny.</title>
        <authorList>
            <consortium name="Drosophila 12 Genomes Consortium"/>
            <person name="Clark A.G."/>
            <person name="Eisen M.B."/>
            <person name="Smith D.R."/>
            <person name="Bergman C.M."/>
            <person name="Oliver B."/>
            <person name="Markow T.A."/>
            <person name="Kaufman T.C."/>
            <person name="Kellis M."/>
            <person name="Gelbart W."/>
            <person name="Iyer V.N."/>
            <person name="Pollard D.A."/>
            <person name="Sackton T.B."/>
            <person name="Larracuente A.M."/>
            <person name="Singh N.D."/>
            <person name="Abad J.P."/>
            <person name="Abt D.N."/>
            <person name="Adryan B."/>
            <person name="Aguade M."/>
            <person name="Akashi H."/>
            <person name="Anderson W.W."/>
            <person name="Aquadro C.F."/>
            <person name="Ardell D.H."/>
            <person name="Arguello R."/>
            <person name="Artieri C.G."/>
            <person name="Barbash D.A."/>
            <person name="Barker D."/>
            <person name="Barsanti P."/>
            <person name="Batterham P."/>
            <person name="Batzoglou S."/>
            <person name="Begun D."/>
            <person name="Bhutkar A."/>
            <person name="Blanco E."/>
            <person name="Bosak S.A."/>
            <person name="Bradley R.K."/>
            <person name="Brand A.D."/>
            <person name="Brent M.R."/>
            <person name="Brooks A.N."/>
            <person name="Brown R.H."/>
            <person name="Butlin R.K."/>
            <person name="Caggese C."/>
            <person name="Calvi B.R."/>
            <person name="Bernardo de Carvalho A."/>
            <person name="Caspi A."/>
            <person name="Castrezana S."/>
            <person name="Celniker S.E."/>
            <person name="Chang J.L."/>
            <person name="Chapple C."/>
            <person name="Chatterji S."/>
            <person name="Chinwalla A."/>
            <person name="Civetta A."/>
            <person name="Clifton S.W."/>
            <person name="Comeron J.M."/>
            <person name="Costello J.C."/>
            <person name="Coyne J.A."/>
            <person name="Daub J."/>
            <person name="David R.G."/>
            <person name="Delcher A.L."/>
            <person name="Delehaunty K."/>
            <person name="Do C.B."/>
            <person name="Ebling H."/>
            <person name="Edwards K."/>
            <person name="Eickbush T."/>
            <person name="Evans J.D."/>
            <person name="Filipski A."/>
            <person name="Findeiss S."/>
            <person name="Freyhult E."/>
            <person name="Fulton L."/>
            <person name="Fulton R."/>
            <person name="Garcia A.C."/>
            <person name="Gardiner A."/>
            <person name="Garfield D.A."/>
            <person name="Garvin B.E."/>
            <person name="Gibson G."/>
            <person name="Gilbert D."/>
            <person name="Gnerre S."/>
            <person name="Godfrey J."/>
            <person name="Good R."/>
            <person name="Gotea V."/>
            <person name="Gravely B."/>
            <person name="Greenberg A.J."/>
            <person name="Griffiths-Jones S."/>
            <person name="Gross S."/>
            <person name="Guigo R."/>
            <person name="Gustafson E.A."/>
            <person name="Haerty W."/>
            <person name="Hahn M.W."/>
            <person name="Halligan D.L."/>
            <person name="Halpern A.L."/>
            <person name="Halter G.M."/>
            <person name="Han M.V."/>
            <person name="Heger A."/>
            <person name="Hillier L."/>
            <person name="Hinrichs A.S."/>
            <person name="Holmes I."/>
            <person name="Hoskins R.A."/>
            <person name="Hubisz M.J."/>
            <person name="Hultmark D."/>
            <person name="Huntley M.A."/>
            <person name="Jaffe D.B."/>
            <person name="Jagadeeshan S."/>
            <person name="Jeck W.R."/>
            <person name="Johnson J."/>
            <person name="Jones C.D."/>
            <person name="Jordan W.C."/>
            <person name="Karpen G.H."/>
            <person name="Kataoka E."/>
            <person name="Keightley P.D."/>
            <person name="Kheradpour P."/>
            <person name="Kirkness E.F."/>
            <person name="Koerich L.B."/>
            <person name="Kristiansen K."/>
            <person name="Kudrna D."/>
            <person name="Kulathinal R.J."/>
            <person name="Kumar S."/>
            <person name="Kwok R."/>
            <person name="Lander E."/>
            <person name="Langley C.H."/>
            <person name="Lapoint R."/>
            <person name="Lazzaro B.P."/>
            <person name="Lee S.J."/>
            <person name="Levesque L."/>
            <person name="Li R."/>
            <person name="Lin C.F."/>
            <person name="Lin M.F."/>
            <person name="Lindblad-Toh K."/>
            <person name="Llopart A."/>
            <person name="Long M."/>
            <person name="Low L."/>
            <person name="Lozovsky E."/>
            <person name="Lu J."/>
            <person name="Luo M."/>
            <person name="Machado C.A."/>
            <person name="Makalowski W."/>
            <person name="Marzo M."/>
            <person name="Matsuda M."/>
            <person name="Matzkin L."/>
            <person name="McAllister B."/>
            <person name="McBride C.S."/>
            <person name="McKernan B."/>
            <person name="McKernan K."/>
            <person name="Mendez-Lago M."/>
            <person name="Minx P."/>
            <person name="Mollenhauer M.U."/>
            <person name="Montooth K."/>
            <person name="Mount S.M."/>
            <person name="Mu X."/>
            <person name="Myers E."/>
            <person name="Negre B."/>
            <person name="Newfeld S."/>
            <person name="Nielsen R."/>
            <person name="Noor M.A."/>
            <person name="O'Grady P."/>
            <person name="Pachter L."/>
            <person name="Papaceit M."/>
            <person name="Parisi M.J."/>
            <person name="Parisi M."/>
            <person name="Parts L."/>
            <person name="Pedersen J.S."/>
            <person name="Pesole G."/>
            <person name="Phillippy A.M."/>
            <person name="Ponting C.P."/>
            <person name="Pop M."/>
            <person name="Porcelli D."/>
            <person name="Powell J.R."/>
            <person name="Prohaska S."/>
            <person name="Pruitt K."/>
            <person name="Puig M."/>
            <person name="Quesneville H."/>
            <person name="Ram K.R."/>
            <person name="Rand D."/>
            <person name="Rasmussen M.D."/>
            <person name="Reed L.K."/>
            <person name="Reenan R."/>
            <person name="Reily A."/>
            <person name="Remington K.A."/>
            <person name="Rieger T.T."/>
            <person name="Ritchie M.G."/>
            <person name="Robin C."/>
            <person name="Rogers Y.H."/>
            <person name="Rohde C."/>
            <person name="Rozas J."/>
            <person name="Rubenfield M.J."/>
            <person name="Ruiz A."/>
            <person name="Russo S."/>
            <person name="Salzberg S.L."/>
            <person name="Sanchez-Gracia A."/>
            <person name="Saranga D.J."/>
            <person name="Sato H."/>
            <person name="Schaeffer S.W."/>
            <person name="Schatz M.C."/>
            <person name="Schlenke T."/>
            <person name="Schwartz R."/>
            <person name="Segarra C."/>
            <person name="Singh R.S."/>
            <person name="Sirot L."/>
            <person name="Sirota M."/>
            <person name="Sisneros N.B."/>
            <person name="Smith C.D."/>
            <person name="Smith T.F."/>
            <person name="Spieth J."/>
            <person name="Stage D.E."/>
            <person name="Stark A."/>
            <person name="Stephan W."/>
            <person name="Strausberg R.L."/>
            <person name="Strempel S."/>
            <person name="Sturgill D."/>
            <person name="Sutton G."/>
            <person name="Sutton G.G."/>
            <person name="Tao W."/>
            <person name="Teichmann S."/>
            <person name="Tobari Y.N."/>
            <person name="Tomimura Y."/>
            <person name="Tsolas J.M."/>
            <person name="Valente V.L."/>
            <person name="Venter E."/>
            <person name="Venter J.C."/>
            <person name="Vicario S."/>
            <person name="Vieira F.G."/>
            <person name="Vilella A.J."/>
            <person name="Villasante A."/>
            <person name="Walenz B."/>
            <person name="Wang J."/>
            <person name="Wasserman M."/>
            <person name="Watts T."/>
            <person name="Wilson D."/>
            <person name="Wilson R.K."/>
            <person name="Wing R.A."/>
            <person name="Wolfner M.F."/>
            <person name="Wong A."/>
            <person name="Wong G.K."/>
            <person name="Wu C.I."/>
            <person name="Wu G."/>
            <person name="Yamamoto D."/>
            <person name="Yang H.P."/>
            <person name="Yang S.P."/>
            <person name="Yorke J.A."/>
            <person name="Yoshida K."/>
            <person name="Zdobnov E."/>
            <person name="Zhang P."/>
            <person name="Zhang Y."/>
            <person name="Zimin A.V."/>
            <person name="Baldwin J."/>
            <person name="Abdouelleil A."/>
            <person name="Abdulkadir J."/>
            <person name="Abebe A."/>
            <person name="Abera B."/>
            <person name="Abreu J."/>
            <person name="Acer S.C."/>
            <person name="Aftuck L."/>
            <person name="Alexander A."/>
            <person name="An P."/>
            <person name="Anderson E."/>
            <person name="Anderson S."/>
            <person name="Arachi H."/>
            <person name="Azer M."/>
            <person name="Bachantsang P."/>
            <person name="Barry A."/>
            <person name="Bayul T."/>
            <person name="Berlin A."/>
            <person name="Bessette D."/>
            <person name="Bloom T."/>
            <person name="Blye J."/>
            <person name="Boguslavskiy L."/>
            <person name="Bonnet C."/>
            <person name="Boukhgalter B."/>
            <person name="Bourzgui I."/>
            <person name="Brown A."/>
            <person name="Cahill P."/>
            <person name="Channer S."/>
            <person name="Cheshatsang Y."/>
            <person name="Chuda L."/>
            <person name="Citroen M."/>
            <person name="Collymore A."/>
            <person name="Cooke P."/>
            <person name="Costello M."/>
            <person name="D'Aco K."/>
            <person name="Daza R."/>
            <person name="De Haan G."/>
            <person name="DeGray S."/>
            <person name="DeMaso C."/>
            <person name="Dhargay N."/>
            <person name="Dooley K."/>
            <person name="Dooley E."/>
            <person name="Doricent M."/>
            <person name="Dorje P."/>
            <person name="Dorjee K."/>
            <person name="Dupes A."/>
            <person name="Elong R."/>
            <person name="Falk J."/>
            <person name="Farina A."/>
            <person name="Faro S."/>
            <person name="Ferguson D."/>
            <person name="Fisher S."/>
            <person name="Foley C.D."/>
            <person name="Franke A."/>
            <person name="Friedrich D."/>
            <person name="Gadbois L."/>
            <person name="Gearin G."/>
            <person name="Gearin C.R."/>
            <person name="Giannoukos G."/>
            <person name="Goode T."/>
            <person name="Graham J."/>
            <person name="Grandbois E."/>
            <person name="Grewal S."/>
            <person name="Gyaltsen K."/>
            <person name="Hafez N."/>
            <person name="Hagos B."/>
            <person name="Hall J."/>
            <person name="Henson C."/>
            <person name="Hollinger A."/>
            <person name="Honan T."/>
            <person name="Huard M.D."/>
            <person name="Hughes L."/>
            <person name="Hurhula B."/>
            <person name="Husby M.E."/>
            <person name="Kamat A."/>
            <person name="Kanga B."/>
            <person name="Kashin S."/>
            <person name="Khazanovich D."/>
            <person name="Kisner P."/>
            <person name="Lance K."/>
            <person name="Lara M."/>
            <person name="Lee W."/>
            <person name="Lennon N."/>
            <person name="Letendre F."/>
            <person name="LeVine R."/>
            <person name="Lipovsky A."/>
            <person name="Liu X."/>
            <person name="Liu J."/>
            <person name="Liu S."/>
            <person name="Lokyitsang T."/>
            <person name="Lokyitsang Y."/>
            <person name="Lubonja R."/>
            <person name="Lui A."/>
            <person name="MacDonald P."/>
            <person name="Magnisalis V."/>
            <person name="Maru K."/>
            <person name="Matthews C."/>
            <person name="McCusker W."/>
            <person name="McDonough S."/>
            <person name="Mehta T."/>
            <person name="Meldrim J."/>
            <person name="Meneus L."/>
            <person name="Mihai O."/>
            <person name="Mihalev A."/>
            <person name="Mihova T."/>
            <person name="Mittelman R."/>
            <person name="Mlenga V."/>
            <person name="Montmayeur A."/>
            <person name="Mulrain L."/>
            <person name="Navidi A."/>
            <person name="Naylor J."/>
            <person name="Negash T."/>
            <person name="Nguyen T."/>
            <person name="Nguyen N."/>
            <person name="Nicol R."/>
            <person name="Norbu C."/>
            <person name="Norbu N."/>
            <person name="Novod N."/>
            <person name="O'Neill B."/>
            <person name="Osman S."/>
            <person name="Markiewicz E."/>
            <person name="Oyono O.L."/>
            <person name="Patti C."/>
            <person name="Phunkhang P."/>
            <person name="Pierre F."/>
            <person name="Priest M."/>
            <person name="Raghuraman S."/>
            <person name="Rege F."/>
            <person name="Reyes R."/>
            <person name="Rise C."/>
            <person name="Rogov P."/>
            <person name="Ross K."/>
            <person name="Ryan E."/>
            <person name="Settipalli S."/>
            <person name="Shea T."/>
            <person name="Sherpa N."/>
            <person name="Shi L."/>
            <person name="Shih D."/>
            <person name="Sparrow T."/>
            <person name="Spaulding J."/>
            <person name="Stalker J."/>
            <person name="Stange-Thomann N."/>
            <person name="Stavropoulos S."/>
            <person name="Stone C."/>
            <person name="Strader C."/>
            <person name="Tesfaye S."/>
            <person name="Thomson T."/>
            <person name="Thoulutsang Y."/>
            <person name="Thoulutsang D."/>
            <person name="Topham K."/>
            <person name="Topping I."/>
            <person name="Tsamla T."/>
            <person name="Vassiliev H."/>
            <person name="Vo A."/>
            <person name="Wangchuk T."/>
            <person name="Wangdi T."/>
            <person name="Weiand M."/>
            <person name="Wilkinson J."/>
            <person name="Wilson A."/>
            <person name="Yadav S."/>
            <person name="Young G."/>
            <person name="Yu Q."/>
            <person name="Zembek L."/>
            <person name="Zhong D."/>
            <person name="Zimmer A."/>
            <person name="Zwirko Z."/>
            <person name="Jaffe D.B."/>
            <person name="Alvarez P."/>
            <person name="Brockman W."/>
            <person name="Butler J."/>
            <person name="Chin C."/>
            <person name="Gnerre S."/>
            <person name="Grabherr M."/>
            <person name="Kleber M."/>
            <person name="Mauceli E."/>
            <person name="MacCallum I."/>
        </authorList>
    </citation>
    <scope>NUCLEOTIDE SEQUENCE [LARGE SCALE GENOMIC DNA]</scope>
    <source>
        <strain evidence="2">MSH-3 / Tucson 14011-0111.49</strain>
    </source>
</reference>
<evidence type="ECO:0000313" key="1">
    <source>
        <dbReference type="EMBL" id="EDW30639.1"/>
    </source>
</evidence>
<accession>B4H2S2</accession>
<proteinExistence type="predicted"/>
<dbReference type="STRING" id="7234.B4H2S2"/>
<dbReference type="OrthoDB" id="7934209at2759"/>
<dbReference type="Proteomes" id="UP000008744">
    <property type="component" value="Unassembled WGS sequence"/>
</dbReference>
<dbReference type="GO" id="GO:0007080">
    <property type="term" value="P:mitotic metaphase chromosome alignment"/>
    <property type="evidence" value="ECO:0007669"/>
    <property type="project" value="EnsemblMetazoa"/>
</dbReference>
<dbReference type="GO" id="GO:0031262">
    <property type="term" value="C:Ndc80 complex"/>
    <property type="evidence" value="ECO:0007669"/>
    <property type="project" value="EnsemblMetazoa"/>
</dbReference>
<dbReference type="GO" id="GO:0051726">
    <property type="term" value="P:regulation of cell cycle"/>
    <property type="evidence" value="ECO:0007669"/>
    <property type="project" value="EnsemblMetazoa"/>
</dbReference>
<keyword evidence="2" id="KW-1185">Reference proteome</keyword>
<dbReference type="GO" id="GO:0000444">
    <property type="term" value="C:MIS12/MIND type complex"/>
    <property type="evidence" value="ECO:0007669"/>
    <property type="project" value="EnsemblMetazoa"/>
</dbReference>
<dbReference type="KEGG" id="dpe:6599993"/>
<dbReference type="AlphaFoldDB" id="B4H2S2"/>
<organism evidence="2">
    <name type="scientific">Drosophila persimilis</name>
    <name type="common">Fruit fly</name>
    <dbReference type="NCBI Taxonomy" id="7234"/>
    <lineage>
        <taxon>Eukaryota</taxon>
        <taxon>Metazoa</taxon>
        <taxon>Ecdysozoa</taxon>
        <taxon>Arthropoda</taxon>
        <taxon>Hexapoda</taxon>
        <taxon>Insecta</taxon>
        <taxon>Pterygota</taxon>
        <taxon>Neoptera</taxon>
        <taxon>Endopterygota</taxon>
        <taxon>Diptera</taxon>
        <taxon>Brachycera</taxon>
        <taxon>Muscomorpha</taxon>
        <taxon>Ephydroidea</taxon>
        <taxon>Drosophilidae</taxon>
        <taxon>Drosophila</taxon>
        <taxon>Sophophora</taxon>
    </lineage>
</organism>
<dbReference type="OMA" id="GHLEFRK"/>
<sequence>MNPIPTDDVPNELGHDISDIDLHDVPAQLENTLKPKFHERKSLFNINIDEIFETTTGDEEVQEYKDDIKARQLKWIDFMVDATKKGEDALKTYEGTLSNREDLNPIPEVKPNAEQQAYLDQGPDFQNFIRGHLEFRKNYEVFKQKHEEMRELQARIMERCRLRLNIVVANVFNQNLGTETTKKPSKRG</sequence>
<dbReference type="GO" id="GO:0007079">
    <property type="term" value="P:mitotic chromosome movement towards spindle pole"/>
    <property type="evidence" value="ECO:0007669"/>
    <property type="project" value="EnsemblMetazoa"/>
</dbReference>
<dbReference type="EMBL" id="CH479204">
    <property type="protein sequence ID" value="EDW30639.1"/>
    <property type="molecule type" value="Genomic_DNA"/>
</dbReference>
<dbReference type="PhylomeDB" id="B4H2S2"/>
<gene>
    <name evidence="1" type="primary">Dper\GL26890</name>
    <name evidence="1" type="ORF">Dper_GL26890</name>
</gene>
<dbReference type="HOGENOM" id="CLU_1476640_0_0_1"/>